<proteinExistence type="predicted"/>
<dbReference type="STRING" id="1090322.MettiDRAFT_2222"/>
<dbReference type="AlphaFoldDB" id="W9DSG1"/>
<comment type="caution">
    <text evidence="1">The sequence shown here is derived from an EMBL/GenBank/DDBJ whole genome shotgun (WGS) entry which is preliminary data.</text>
</comment>
<dbReference type="InterPro" id="IPR005247">
    <property type="entry name" value="YbhB_YbcL/LppC-like"/>
</dbReference>
<dbReference type="RefSeq" id="WP_023845878.1">
    <property type="nucleotide sequence ID" value="NZ_AZAJ01000001.1"/>
</dbReference>
<protein>
    <submittedName>
        <fullName evidence="1">Phospholipid-binding protein, PBP family</fullName>
    </submittedName>
</protein>
<evidence type="ECO:0000313" key="2">
    <source>
        <dbReference type="Proteomes" id="UP000019483"/>
    </source>
</evidence>
<keyword evidence="2" id="KW-1185">Reference proteome</keyword>
<gene>
    <name evidence="1" type="ORF">MettiDRAFT_2222</name>
</gene>
<dbReference type="Proteomes" id="UP000019483">
    <property type="component" value="Unassembled WGS sequence"/>
</dbReference>
<name>W9DSG1_METTI</name>
<reference evidence="1 2" key="1">
    <citation type="submission" date="2013-08" db="EMBL/GenBank/DDBJ databases">
        <authorList>
            <consortium name="DOE Joint Genome Institute"/>
            <person name="Eisen J."/>
            <person name="Huntemann M."/>
            <person name="Han J."/>
            <person name="Chen A."/>
            <person name="Kyrpides N."/>
            <person name="Mavromatis K."/>
            <person name="Markowitz V."/>
            <person name="Palaniappan K."/>
            <person name="Ivanova N."/>
            <person name="Schaumberg A."/>
            <person name="Pati A."/>
            <person name="Liolios K."/>
            <person name="Nordberg H.P."/>
            <person name="Cantor M.N."/>
            <person name="Hua S.X."/>
            <person name="Woyke T."/>
        </authorList>
    </citation>
    <scope>NUCLEOTIDE SEQUENCE [LARGE SCALE GENOMIC DNA]</scope>
    <source>
        <strain evidence="1 2">DSM 2278</strain>
    </source>
</reference>
<dbReference type="Pfam" id="PF01161">
    <property type="entry name" value="PBP"/>
    <property type="match status" value="1"/>
</dbReference>
<dbReference type="InterPro" id="IPR036610">
    <property type="entry name" value="PEBP-like_sf"/>
</dbReference>
<dbReference type="SUPFAM" id="SSF49777">
    <property type="entry name" value="PEBP-like"/>
    <property type="match status" value="1"/>
</dbReference>
<dbReference type="CDD" id="cd00865">
    <property type="entry name" value="PEBP_bact_arch"/>
    <property type="match status" value="1"/>
</dbReference>
<dbReference type="PROSITE" id="PS51257">
    <property type="entry name" value="PROKAR_LIPOPROTEIN"/>
    <property type="match status" value="1"/>
</dbReference>
<accession>W9DSG1</accession>
<dbReference type="PANTHER" id="PTHR30289:SF1">
    <property type="entry name" value="PEBP (PHOSPHATIDYLETHANOLAMINE-BINDING PROTEIN) FAMILY PROTEIN"/>
    <property type="match status" value="1"/>
</dbReference>
<dbReference type="InterPro" id="IPR008914">
    <property type="entry name" value="PEBP"/>
</dbReference>
<dbReference type="GeneID" id="96962151"/>
<dbReference type="Gene3D" id="3.90.280.10">
    <property type="entry name" value="PEBP-like"/>
    <property type="match status" value="1"/>
</dbReference>
<organism evidence="1 2">
    <name type="scientific">Methanolobus tindarius DSM 2278</name>
    <dbReference type="NCBI Taxonomy" id="1090322"/>
    <lineage>
        <taxon>Archaea</taxon>
        <taxon>Methanobacteriati</taxon>
        <taxon>Methanobacteriota</taxon>
        <taxon>Stenosarchaea group</taxon>
        <taxon>Methanomicrobia</taxon>
        <taxon>Methanosarcinales</taxon>
        <taxon>Methanosarcinaceae</taxon>
        <taxon>Methanolobus</taxon>
    </lineage>
</organism>
<dbReference type="EMBL" id="AZAJ01000001">
    <property type="protein sequence ID" value="ETA68743.1"/>
    <property type="molecule type" value="Genomic_DNA"/>
</dbReference>
<evidence type="ECO:0000313" key="1">
    <source>
        <dbReference type="EMBL" id="ETA68743.1"/>
    </source>
</evidence>
<dbReference type="PANTHER" id="PTHR30289">
    <property type="entry name" value="UNCHARACTERIZED PROTEIN YBCL-RELATED"/>
    <property type="match status" value="1"/>
</dbReference>
<dbReference type="NCBIfam" id="TIGR00481">
    <property type="entry name" value="YbhB/YbcL family Raf kinase inhibitor-like protein"/>
    <property type="match status" value="1"/>
</dbReference>
<sequence>MFIQRPIVYLSVVLMMIFLVFSGCIGSDDVHEETTDVLDAKPEDTADNAAKNPDNDTMISDTLTITSSAFESAETIPAKYTCDDENINPYLGISGIPEDAVSLLLIMDDPDAPMGTFTHWVVWNIPVASQIDENSIPGVEGKNSAGQASYTGPCPPSGTHRYFFKVYALDSEIDLESGTERTLVEDAMSGHVLAYGELMGTYSRS</sequence>